<dbReference type="Proteomes" id="UP000292209">
    <property type="component" value="Unassembled WGS sequence"/>
</dbReference>
<reference evidence="2 3" key="1">
    <citation type="submission" date="2019-02" db="EMBL/GenBank/DDBJ databases">
        <title>Genomic Encyclopedia of Archaeal and Bacterial Type Strains, Phase II (KMG-II): from individual species to whole genera.</title>
        <authorList>
            <person name="Goeker M."/>
        </authorList>
    </citation>
    <scope>NUCLEOTIDE SEQUENCE [LARGE SCALE GENOMIC DNA]</scope>
    <source>
        <strain evidence="2 3">DSM 21411</strain>
    </source>
</reference>
<evidence type="ECO:0000256" key="1">
    <source>
        <dbReference type="SAM" id="SignalP"/>
    </source>
</evidence>
<dbReference type="EMBL" id="SGXG01000001">
    <property type="protein sequence ID" value="RZS95883.1"/>
    <property type="molecule type" value="Genomic_DNA"/>
</dbReference>
<evidence type="ECO:0000313" key="2">
    <source>
        <dbReference type="EMBL" id="RZS95883.1"/>
    </source>
</evidence>
<keyword evidence="3" id="KW-1185">Reference proteome</keyword>
<sequence>MVFNKFLLIVLMAVIGALFSASSHAQQTKSSNRWEVGVDALSLFDKNTFVPYSLFGRYLLNPESDKKSHLRVRIGYDFFTYLDTAVRGNTFDHDSHRLAFMALLGYQREFSTWERSSLYWGAELSFSSDFRKVNWDLPNIQGFESLTWRFIGLHGLVGYTYHLTENISFSLESSVSISHRYYHTLEDVFFFRDDGSGISGRNGIDSSNRIDTAINPFHQILFTYKF</sequence>
<dbReference type="InterPro" id="IPR011250">
    <property type="entry name" value="OMP/PagP_B-barrel"/>
</dbReference>
<feature type="chain" id="PRO_5020392902" evidence="1">
    <location>
        <begin position="26"/>
        <end position="226"/>
    </location>
</feature>
<evidence type="ECO:0000313" key="3">
    <source>
        <dbReference type="Proteomes" id="UP000292209"/>
    </source>
</evidence>
<dbReference type="AlphaFoldDB" id="A0A4Q7P701"/>
<accession>A0A4Q7P701</accession>
<name>A0A4Q7P701_9BACT</name>
<gene>
    <name evidence="2" type="ORF">BC751_1435</name>
</gene>
<organism evidence="2 3">
    <name type="scientific">Cecembia calidifontis</name>
    <dbReference type="NCBI Taxonomy" id="1187080"/>
    <lineage>
        <taxon>Bacteria</taxon>
        <taxon>Pseudomonadati</taxon>
        <taxon>Bacteroidota</taxon>
        <taxon>Cytophagia</taxon>
        <taxon>Cytophagales</taxon>
        <taxon>Cyclobacteriaceae</taxon>
        <taxon>Cecembia</taxon>
    </lineage>
</organism>
<keyword evidence="1" id="KW-0732">Signal</keyword>
<dbReference type="SUPFAM" id="SSF56925">
    <property type="entry name" value="OMPA-like"/>
    <property type="match status" value="1"/>
</dbReference>
<feature type="signal peptide" evidence="1">
    <location>
        <begin position="1"/>
        <end position="25"/>
    </location>
</feature>
<dbReference type="RefSeq" id="WP_165389810.1">
    <property type="nucleotide sequence ID" value="NZ_SGXG01000001.1"/>
</dbReference>
<comment type="caution">
    <text evidence="2">The sequence shown here is derived from an EMBL/GenBank/DDBJ whole genome shotgun (WGS) entry which is preliminary data.</text>
</comment>
<protein>
    <submittedName>
        <fullName evidence="2">Uncharacterized protein</fullName>
    </submittedName>
</protein>
<proteinExistence type="predicted"/>